<name>A0AAW2GUG7_9HYME</name>
<dbReference type="Proteomes" id="UP001430953">
    <property type="component" value="Unassembled WGS sequence"/>
</dbReference>
<accession>A0AAW2GUG7</accession>
<dbReference type="EMBL" id="JADYXP020000002">
    <property type="protein sequence ID" value="KAL0130946.1"/>
    <property type="molecule type" value="Genomic_DNA"/>
</dbReference>
<gene>
    <name evidence="1" type="ORF">PUN28_002495</name>
</gene>
<proteinExistence type="predicted"/>
<sequence length="202" mass="23659">MQEKYLQSQFDFSIITAISLKVHCFVVTCWQRRSNAMATADSINLESEFTGNSRARREEQFVKYTPRRIPNGSARLQTYLFTSAQFSLRRKLFYSFITRTCHVVHTDNWLTTGKKRKKKCICSKKCKLLDPISNEREINLDYAPTHRLAHDKHNSHHLLTSISDFTVTARRAERSRLVNSLTFFYLCSNTVNFKRNIKVPNL</sequence>
<protein>
    <submittedName>
        <fullName evidence="1">Uncharacterized protein</fullName>
    </submittedName>
</protein>
<evidence type="ECO:0000313" key="2">
    <source>
        <dbReference type="Proteomes" id="UP001430953"/>
    </source>
</evidence>
<organism evidence="1 2">
    <name type="scientific">Cardiocondyla obscurior</name>
    <dbReference type="NCBI Taxonomy" id="286306"/>
    <lineage>
        <taxon>Eukaryota</taxon>
        <taxon>Metazoa</taxon>
        <taxon>Ecdysozoa</taxon>
        <taxon>Arthropoda</taxon>
        <taxon>Hexapoda</taxon>
        <taxon>Insecta</taxon>
        <taxon>Pterygota</taxon>
        <taxon>Neoptera</taxon>
        <taxon>Endopterygota</taxon>
        <taxon>Hymenoptera</taxon>
        <taxon>Apocrita</taxon>
        <taxon>Aculeata</taxon>
        <taxon>Formicoidea</taxon>
        <taxon>Formicidae</taxon>
        <taxon>Myrmicinae</taxon>
        <taxon>Cardiocondyla</taxon>
    </lineage>
</organism>
<comment type="caution">
    <text evidence="1">The sequence shown here is derived from an EMBL/GenBank/DDBJ whole genome shotgun (WGS) entry which is preliminary data.</text>
</comment>
<evidence type="ECO:0000313" key="1">
    <source>
        <dbReference type="EMBL" id="KAL0130946.1"/>
    </source>
</evidence>
<reference evidence="1 2" key="1">
    <citation type="submission" date="2023-03" db="EMBL/GenBank/DDBJ databases">
        <title>High recombination rates correlate with genetic variation in Cardiocondyla obscurior ants.</title>
        <authorList>
            <person name="Errbii M."/>
        </authorList>
    </citation>
    <scope>NUCLEOTIDE SEQUENCE [LARGE SCALE GENOMIC DNA]</scope>
    <source>
        <strain evidence="1">Alpha-2009</strain>
        <tissue evidence="1">Whole body</tissue>
    </source>
</reference>
<keyword evidence="2" id="KW-1185">Reference proteome</keyword>
<dbReference type="AlphaFoldDB" id="A0AAW2GUG7"/>